<evidence type="ECO:0000256" key="13">
    <source>
        <dbReference type="ARBA" id="ARBA00023157"/>
    </source>
</evidence>
<evidence type="ECO:0000256" key="1">
    <source>
        <dbReference type="ARBA" id="ARBA00004244"/>
    </source>
</evidence>
<dbReference type="InterPro" id="IPR002532">
    <property type="entry name" value="Hanta_Gc_N"/>
</dbReference>
<name>A0A191KW89_9VIRU</name>
<dbReference type="GO" id="GO:0019062">
    <property type="term" value="P:virion attachment to host cell"/>
    <property type="evidence" value="ECO:0007669"/>
    <property type="project" value="UniProtKB-KW"/>
</dbReference>
<keyword evidence="5" id="KW-1170">Fusion of virus membrane with host endosomal membrane</keyword>
<sequence length="1412" mass="159709">MFNKMGFLTIWLLCSLCSLSADSETSTAYENTTSLSPTSMLPSNVSTTSEPAPSPTTLTPTTQLPLFSENELNNSIIVILNQTNIGRRTVRSVQYFTDRTTRMRMALKLLESAYYAGYRAKSYEDSTAKLFGTFLKGFSALFLQPSKPKLKPTPETMVGQPPELQEVDTSDEMEGTYYSFQLREASRGNNFTTTIFLDLVANKTIKFPVPDTGYMLGFGKQTSLICNEAKPGTDDHNVVKKEWVYPFNEQTECHADNDVYLENLNYINLFKSSLDNSGLVVINYLTTYLRFRYYNCEMLIEVAGCVMRTVRFARWAYFDFNNDTHAYPIAHIMINRHVDNTGCMIALCAIINDAEETITRSKFKGVLIHVQPERKQLRHLLSVEPSHDNGAVKQKYRNKCNTKNQLLPYMRSIIHTLKNPLPGQKVAFCNGTKHTSLPLGSLHQCYSVANVQTHHQCPGLSHNVKAVYDEENVSCTVDYHTIECDQGYYCFHLKMNGSGPYTVRGDGYSHVDTCDGSCTVKVPLTESSFVITCPDGEGHLLRYNLFNHSCPLIKYLGNSAFFICRATKRPGVFYAAFFWLFGGCPFTYLVFTLLKYGTLFLTKIIIKLKLLADRSKGICQQCGDFVRSRPEWQRHEDCKFGNCPYCRSRLSLSSLKKHICQCLEREAVLDRDSTTVERRLVPSMLRLLGTVICWLQRAAVKSTWLLVSFVLVIVLISPVQSLHNVNLKPGLWEKEVVEVELCDDKCYVSNDRCYCKPNTEDTSRLEAGNRKLLEVDFPFKLGYYGSKAVQIWNNTVSASVVLDVKTPWGTVNVGKTHSPSYSTSSIRMTWSSVIKDDHGHIILSGKSTSLMPVGKDTGLSWELTTEKSSEKRILTVSVLDSTQIYNARFNYLTGDRKIGSWMHGTCSGNCPDKCGCDRTSCISQTWMKSRNWHCNPTWCWRVDEGCTCCAADVETLYNDWIVTKWSLEYVSTEALICVDYDHDTRSCDILNGELTFHAGPYKVQISEVMSEKFKLPDEISIFHKVPGDDTRIDLMKVHHVTSARNMCKLQSCTHGSAGDSQVYNLNHFISNDIRSEYFFLQKDKKKVEREHWMSWEGVDLDYHCDSGHWPKCYANGAVTHNKEAFENLLKVEQDYLQSFFFHVLACRLNGSIPALELQARPKRQAGNINVYVEVNKLRLNPIDAEITELKMSIYECKGCYGCLEGGECTIGFLIKGVEKIGLHVISRTDHVTVSESTIIVSALERAKTTIKFFSAVKVKELCFTVEELDICKSCDPDYKVCKTTELKEPEGILIEHRGSLITTQKDNCTGKIVCWSGSFLSLFSGLGKFLSFLGGGLLKGVLYILLPGLVIFAFIVWGPQLLSLMRAKGLIRRGLKGRLPLKMDEGILSLEKMFTKDKLQQDDLLNLIVKNK</sequence>
<keyword evidence="12 19" id="KW-0472">Membrane</keyword>
<evidence type="ECO:0000256" key="9">
    <source>
        <dbReference type="ARBA" id="ARBA00022812"/>
    </source>
</evidence>
<feature type="transmembrane region" description="Helical" evidence="19">
    <location>
        <begin position="703"/>
        <end position="722"/>
    </location>
</feature>
<evidence type="ECO:0000256" key="7">
    <source>
        <dbReference type="ARBA" id="ARBA00022595"/>
    </source>
</evidence>
<keyword evidence="4" id="KW-1168">Fusion of virus membrane with host membrane</keyword>
<dbReference type="GO" id="GO:0046718">
    <property type="term" value="P:symbiont entry into host cell"/>
    <property type="evidence" value="ECO:0007669"/>
    <property type="project" value="UniProtKB-KW"/>
</dbReference>
<feature type="region of interest" description="Disordered" evidence="18">
    <location>
        <begin position="30"/>
        <end position="62"/>
    </location>
</feature>
<feature type="domain" description="Hantavirus glycoprotein Gc N-terminal" evidence="20">
    <location>
        <begin position="822"/>
        <end position="1145"/>
    </location>
</feature>
<evidence type="ECO:0000256" key="11">
    <source>
        <dbReference type="ARBA" id="ARBA00022870"/>
    </source>
</evidence>
<keyword evidence="11" id="KW-1043">Host membrane</keyword>
<evidence type="ECO:0000256" key="16">
    <source>
        <dbReference type="ARBA" id="ARBA00023296"/>
    </source>
</evidence>
<protein>
    <recommendedName>
        <fullName evidence="17">M polyprotein</fullName>
    </recommendedName>
</protein>
<evidence type="ECO:0000256" key="17">
    <source>
        <dbReference type="ARBA" id="ARBA00031199"/>
    </source>
</evidence>
<keyword evidence="15" id="KW-1038">Host endoplasmic reticulum</keyword>
<evidence type="ECO:0000256" key="12">
    <source>
        <dbReference type="ARBA" id="ARBA00023136"/>
    </source>
</evidence>
<evidence type="ECO:0000256" key="3">
    <source>
        <dbReference type="ARBA" id="ARBA00004482"/>
    </source>
</evidence>
<dbReference type="RefSeq" id="YP_010229104.1">
    <property type="nucleotide sequence ID" value="NC_034510.1"/>
</dbReference>
<dbReference type="InterPro" id="IPR048791">
    <property type="entry name" value="Gc_C_bunya"/>
</dbReference>
<keyword evidence="13" id="KW-1015">Disulfide bond</keyword>
<dbReference type="KEGG" id="vg:69042387"/>
<feature type="transmembrane region" description="Helical" evidence="19">
    <location>
        <begin position="572"/>
        <end position="594"/>
    </location>
</feature>
<evidence type="ECO:0000256" key="2">
    <source>
        <dbReference type="ARBA" id="ARBA00004381"/>
    </source>
</evidence>
<evidence type="ECO:0000256" key="14">
    <source>
        <dbReference type="ARBA" id="ARBA00023180"/>
    </source>
</evidence>
<evidence type="ECO:0000256" key="8">
    <source>
        <dbReference type="ARBA" id="ARBA00022804"/>
    </source>
</evidence>
<keyword evidence="19" id="KW-0812">Transmembrane</keyword>
<keyword evidence="6" id="KW-0945">Host-virus interaction</keyword>
<keyword evidence="8" id="KW-1161">Viral attachment to host cell</keyword>
<comment type="subcellular location">
    <subcellularLocation>
        <location evidence="1">Host Golgi apparatus membrane</location>
        <topology evidence="1">Single-pass type I membrane protein</topology>
    </subcellularLocation>
    <subcellularLocation>
        <location evidence="3">Host endoplasmic reticulum membrane</location>
        <topology evidence="3">Single-pass type I membrane protein</topology>
    </subcellularLocation>
    <subcellularLocation>
        <location evidence="2">Virion membrane</location>
        <topology evidence="2">Single-pass membrane protein</topology>
    </subcellularLocation>
</comment>
<feature type="compositionally biased region" description="Low complexity" evidence="18">
    <location>
        <begin position="32"/>
        <end position="62"/>
    </location>
</feature>
<reference evidence="23" key="1">
    <citation type="journal article" date="2016" name="Viruses">
        <title>Genomic Characterization of the Genus Nairovirus (Family Bunyaviridae).</title>
        <authorList>
            <person name="Kuhn J.H."/>
            <person name="Wiley M.R."/>
            <person name="Rodriguez S.E."/>
            <person name="Bao Y."/>
            <person name="Prieto K."/>
            <person name="Travassos da Rosa A.P."/>
            <person name="Guzman H."/>
            <person name="Savji N."/>
            <person name="Ladner J.T."/>
            <person name="Tesh R.B."/>
            <person name="Wada J."/>
            <person name="Jahrling P.B."/>
            <person name="Bente D.A."/>
            <person name="Palacios G."/>
        </authorList>
    </citation>
    <scope>NUCLEOTIDE SEQUENCE</scope>
    <source>
        <strain evidence="23">JD154</strain>
    </source>
</reference>
<dbReference type="EMBL" id="KU925453">
    <property type="protein sequence ID" value="AMT75390.1"/>
    <property type="molecule type" value="Viral_cRNA"/>
</dbReference>
<keyword evidence="16" id="KW-1160">Virus entry into host cell</keyword>
<evidence type="ECO:0000259" key="22">
    <source>
        <dbReference type="Pfam" id="PF20726"/>
    </source>
</evidence>
<evidence type="ECO:0000313" key="23">
    <source>
        <dbReference type="EMBL" id="AMT75390.1"/>
    </source>
</evidence>
<evidence type="ECO:0000259" key="21">
    <source>
        <dbReference type="Pfam" id="PF20682"/>
    </source>
</evidence>
<dbReference type="InterPro" id="IPR048801">
    <property type="entry name" value="Gn_nairovirus"/>
</dbReference>
<keyword evidence="19" id="KW-1133">Transmembrane helix</keyword>
<keyword evidence="9" id="KW-1040">Host Golgi apparatus</keyword>
<evidence type="ECO:0000256" key="10">
    <source>
        <dbReference type="ARBA" id="ARBA00022844"/>
    </source>
</evidence>
<evidence type="ECO:0000256" key="18">
    <source>
        <dbReference type="SAM" id="MobiDB-lite"/>
    </source>
</evidence>
<proteinExistence type="predicted"/>
<dbReference type="Gene3D" id="1.10.8.1320">
    <property type="match status" value="1"/>
</dbReference>
<feature type="domain" description="Glycoprotein Gc C-terminal bunyavirales" evidence="21">
    <location>
        <begin position="1155"/>
        <end position="1362"/>
    </location>
</feature>
<keyword evidence="14" id="KW-0325">Glycoprotein</keyword>
<dbReference type="GO" id="GO:0044178">
    <property type="term" value="C:host cell Golgi membrane"/>
    <property type="evidence" value="ECO:0007669"/>
    <property type="project" value="UniProtKB-SubCell"/>
</dbReference>
<organism evidence="23">
    <name type="scientific">Orthonairovirus khani</name>
    <dbReference type="NCBI Taxonomy" id="3052525"/>
    <lineage>
        <taxon>Viruses</taxon>
        <taxon>Riboviria</taxon>
        <taxon>Orthornavirae</taxon>
        <taxon>Negarnaviricota</taxon>
        <taxon>Polyploviricotina</taxon>
        <taxon>Bunyaviricetes</taxon>
        <taxon>Hareavirales</taxon>
        <taxon>Nairoviridae</taxon>
        <taxon>Orthonairovirus</taxon>
        <taxon>Orthonairovirus randallense</taxon>
    </lineage>
</organism>
<feature type="domain" description="Structural glycoprotein Gn nairovirus" evidence="22">
    <location>
        <begin position="398"/>
        <end position="721"/>
    </location>
</feature>
<evidence type="ECO:0000256" key="4">
    <source>
        <dbReference type="ARBA" id="ARBA00022506"/>
    </source>
</evidence>
<evidence type="ECO:0000256" key="5">
    <source>
        <dbReference type="ARBA" id="ARBA00022510"/>
    </source>
</evidence>
<dbReference type="GO" id="GO:0055036">
    <property type="term" value="C:virion membrane"/>
    <property type="evidence" value="ECO:0007669"/>
    <property type="project" value="UniProtKB-SubCell"/>
</dbReference>
<dbReference type="Pfam" id="PF20682">
    <property type="entry name" value="Hanta_Gc_C"/>
    <property type="match status" value="1"/>
</dbReference>
<dbReference type="GO" id="GO:0044167">
    <property type="term" value="C:host cell endoplasmic reticulum membrane"/>
    <property type="evidence" value="ECO:0007669"/>
    <property type="project" value="UniProtKB-SubCell"/>
</dbReference>
<feature type="transmembrane region" description="Helical" evidence="19">
    <location>
        <begin position="1340"/>
        <end position="1362"/>
    </location>
</feature>
<evidence type="ECO:0000259" key="20">
    <source>
        <dbReference type="Pfam" id="PF01561"/>
    </source>
</evidence>
<dbReference type="GO" id="GO:0039654">
    <property type="term" value="P:fusion of virus membrane with host endosome membrane"/>
    <property type="evidence" value="ECO:0007669"/>
    <property type="project" value="UniProtKB-KW"/>
</dbReference>
<evidence type="ECO:0000256" key="15">
    <source>
        <dbReference type="ARBA" id="ARBA00023184"/>
    </source>
</evidence>
<evidence type="ECO:0000256" key="6">
    <source>
        <dbReference type="ARBA" id="ARBA00022581"/>
    </source>
</evidence>
<dbReference type="GeneID" id="69042387"/>
<evidence type="ECO:0000256" key="19">
    <source>
        <dbReference type="SAM" id="Phobius"/>
    </source>
</evidence>
<dbReference type="Pfam" id="PF01561">
    <property type="entry name" value="Hanta_Gc_N"/>
    <property type="match status" value="1"/>
</dbReference>
<accession>A0A191KW89</accession>
<keyword evidence="7" id="KW-1162">Viral penetration into host cytoplasm</keyword>
<dbReference type="Pfam" id="PF20726">
    <property type="entry name" value="Nairovirus_Gn"/>
    <property type="match status" value="1"/>
</dbReference>
<keyword evidence="10" id="KW-0946">Virion</keyword>